<accession>A0A6G0Y5P7</accession>
<dbReference type="InterPro" id="IPR027806">
    <property type="entry name" value="HARBI1_dom"/>
</dbReference>
<dbReference type="Pfam" id="PF13359">
    <property type="entry name" value="DDE_Tnp_4"/>
    <property type="match status" value="1"/>
</dbReference>
<organism evidence="8 9">
    <name type="scientific">Aphis craccivora</name>
    <name type="common">Cowpea aphid</name>
    <dbReference type="NCBI Taxonomy" id="307492"/>
    <lineage>
        <taxon>Eukaryota</taxon>
        <taxon>Metazoa</taxon>
        <taxon>Ecdysozoa</taxon>
        <taxon>Arthropoda</taxon>
        <taxon>Hexapoda</taxon>
        <taxon>Insecta</taxon>
        <taxon>Pterygota</taxon>
        <taxon>Neoptera</taxon>
        <taxon>Paraneoptera</taxon>
        <taxon>Hemiptera</taxon>
        <taxon>Sternorrhyncha</taxon>
        <taxon>Aphidomorpha</taxon>
        <taxon>Aphidoidea</taxon>
        <taxon>Aphididae</taxon>
        <taxon>Aphidini</taxon>
        <taxon>Aphis</taxon>
        <taxon>Aphis</taxon>
    </lineage>
</organism>
<dbReference type="AlphaFoldDB" id="A0A6G0Y5P7"/>
<dbReference type="OrthoDB" id="2386348at2759"/>
<evidence type="ECO:0000259" key="7">
    <source>
        <dbReference type="Pfam" id="PF13359"/>
    </source>
</evidence>
<keyword evidence="2" id="KW-0479">Metal-binding</keyword>
<keyword evidence="3" id="KW-0863">Zinc-finger</keyword>
<evidence type="ECO:0000313" key="9">
    <source>
        <dbReference type="Proteomes" id="UP000478052"/>
    </source>
</evidence>
<sequence length="358" mass="41038">MDNELIENPVEQLLDQPIIYKIDKGSQAAFDVNDTQDFAFSCCFDDKNLSTQASIPYVSNSLNSHFKPKLIDKSSGVDTRNNLSCLYYEAFHGFQCVKNENSLKDLTGTTFKIFNILLKFMPNNNRSLITKENCLLLFLMKIKLGITYSALAVSNDTFITTDCGFLSLLEPGDEILVDKGFPGIITDCERQNYIVIMPPFLHNGTFTEDEVLETHNMASVRIHIERIFAKMKTFGILNKITFDILPNIDNIFKVQIFTMYVCMGSVQNPDNDNPEWSITRHQNPDSSKSRQPKMPTVQNIDSLKCRQRFFIMSEICQIIPSQKGNAKICVKGYLMTKDRNREDIYYWCCEKRKSMACT</sequence>
<evidence type="ECO:0000256" key="4">
    <source>
        <dbReference type="ARBA" id="ARBA00022833"/>
    </source>
</evidence>
<comment type="caution">
    <text evidence="8">The sequence shown here is derived from an EMBL/GenBank/DDBJ whole genome shotgun (WGS) entry which is preliminary data.</text>
</comment>
<feature type="domain" description="DDE Tnp4" evidence="7">
    <location>
        <begin position="155"/>
        <end position="254"/>
    </location>
</feature>
<proteinExistence type="predicted"/>
<dbReference type="Proteomes" id="UP000478052">
    <property type="component" value="Unassembled WGS sequence"/>
</dbReference>
<dbReference type="EMBL" id="VUJU01006068">
    <property type="protein sequence ID" value="KAF0749513.1"/>
    <property type="molecule type" value="Genomic_DNA"/>
</dbReference>
<dbReference type="InterPro" id="IPR007588">
    <property type="entry name" value="Znf_FLYWCH"/>
</dbReference>
<protein>
    <submittedName>
        <fullName evidence="8">THAP-type domain-containing protein</fullName>
    </submittedName>
</protein>
<name>A0A6G0Y5P7_APHCR</name>
<feature type="domain" description="FLYWCH-type" evidence="6">
    <location>
        <begin position="319"/>
        <end position="358"/>
    </location>
</feature>
<dbReference type="PANTHER" id="PTHR23080:SF143">
    <property type="entry name" value="SI:DKEY-56D12.4"/>
    <property type="match status" value="1"/>
</dbReference>
<feature type="non-terminal residue" evidence="8">
    <location>
        <position position="358"/>
    </location>
</feature>
<reference evidence="8 9" key="1">
    <citation type="submission" date="2019-08" db="EMBL/GenBank/DDBJ databases">
        <title>Whole genome of Aphis craccivora.</title>
        <authorList>
            <person name="Voronova N.V."/>
            <person name="Shulinski R.S."/>
            <person name="Bandarenka Y.V."/>
            <person name="Zhorov D.G."/>
            <person name="Warner D."/>
        </authorList>
    </citation>
    <scope>NUCLEOTIDE SEQUENCE [LARGE SCALE GENOMIC DNA]</scope>
    <source>
        <strain evidence="8">180601</strain>
        <tissue evidence="8">Whole Body</tissue>
    </source>
</reference>
<feature type="compositionally biased region" description="Polar residues" evidence="5">
    <location>
        <begin position="272"/>
        <end position="286"/>
    </location>
</feature>
<evidence type="ECO:0000256" key="3">
    <source>
        <dbReference type="ARBA" id="ARBA00022771"/>
    </source>
</evidence>
<feature type="region of interest" description="Disordered" evidence="5">
    <location>
        <begin position="272"/>
        <end position="294"/>
    </location>
</feature>
<dbReference type="GO" id="GO:0008270">
    <property type="term" value="F:zinc ion binding"/>
    <property type="evidence" value="ECO:0007669"/>
    <property type="project" value="UniProtKB-KW"/>
</dbReference>
<gene>
    <name evidence="8" type="ORF">FWK35_00022828</name>
</gene>
<comment type="cofactor">
    <cofactor evidence="1">
        <name>a divalent metal cation</name>
        <dbReference type="ChEBI" id="CHEBI:60240"/>
    </cofactor>
</comment>
<keyword evidence="9" id="KW-1185">Reference proteome</keyword>
<evidence type="ECO:0000313" key="8">
    <source>
        <dbReference type="EMBL" id="KAF0749513.1"/>
    </source>
</evidence>
<keyword evidence="4" id="KW-0862">Zinc</keyword>
<evidence type="ECO:0000256" key="2">
    <source>
        <dbReference type="ARBA" id="ARBA00022723"/>
    </source>
</evidence>
<evidence type="ECO:0000256" key="5">
    <source>
        <dbReference type="SAM" id="MobiDB-lite"/>
    </source>
</evidence>
<evidence type="ECO:0000256" key="1">
    <source>
        <dbReference type="ARBA" id="ARBA00001968"/>
    </source>
</evidence>
<dbReference type="Pfam" id="PF04500">
    <property type="entry name" value="FLYWCH"/>
    <property type="match status" value="1"/>
</dbReference>
<dbReference type="Gene3D" id="2.20.25.240">
    <property type="match status" value="1"/>
</dbReference>
<dbReference type="PANTHER" id="PTHR23080">
    <property type="entry name" value="THAP DOMAIN PROTEIN"/>
    <property type="match status" value="1"/>
</dbReference>
<evidence type="ECO:0000259" key="6">
    <source>
        <dbReference type="Pfam" id="PF04500"/>
    </source>
</evidence>